<comment type="caution">
    <text evidence="1">The sequence shown here is derived from an EMBL/GenBank/DDBJ whole genome shotgun (WGS) entry which is preliminary data.</text>
</comment>
<dbReference type="EMBL" id="JAGHQM010002374">
    <property type="protein sequence ID" value="KAH0550902.1"/>
    <property type="molecule type" value="Genomic_DNA"/>
</dbReference>
<reference evidence="1" key="1">
    <citation type="submission" date="2021-03" db="EMBL/GenBank/DDBJ databases">
        <title>Comparative genomics and phylogenomic investigation of the class Geoglossomycetes provide insights into ecological specialization and systematics.</title>
        <authorList>
            <person name="Melie T."/>
            <person name="Pirro S."/>
            <person name="Miller A.N."/>
            <person name="Quandt A."/>
        </authorList>
    </citation>
    <scope>NUCLEOTIDE SEQUENCE</scope>
    <source>
        <strain evidence="1">CAQ_001_2017</strain>
    </source>
</reference>
<organism evidence="1 2">
    <name type="scientific">Trichoglossum hirsutum</name>
    <dbReference type="NCBI Taxonomy" id="265104"/>
    <lineage>
        <taxon>Eukaryota</taxon>
        <taxon>Fungi</taxon>
        <taxon>Dikarya</taxon>
        <taxon>Ascomycota</taxon>
        <taxon>Pezizomycotina</taxon>
        <taxon>Geoglossomycetes</taxon>
        <taxon>Geoglossales</taxon>
        <taxon>Geoglossaceae</taxon>
        <taxon>Trichoglossum</taxon>
    </lineage>
</organism>
<dbReference type="AlphaFoldDB" id="A0A9P8L6P0"/>
<keyword evidence="2" id="KW-1185">Reference proteome</keyword>
<gene>
    <name evidence="1" type="ORF">GP486_007734</name>
</gene>
<sequence length="308" mass="34647">MEDIQDPGVRAMYQILDGPRSNFVGYNSLVMVHYAGRVAAHTTGEMALVSPITTNWVSFDTILSQFYSRCFRDTDVIIILDSCFFGDVSRRLELADRSIEIIASMDTDRRYAHRNSIFARNRTPSLTSMLADEVGRLVDRDDTYYISFAEVVGELRRVTNHRGGDLPAYHLLRGKVETRLPITGLPEYVKVETKTGSFIHHNPVVPPGARMVTPRHPPGELTAAFKLETTARLGDVRALVALVSDHPASDMGLEVTGIYRFQSKTTITFHVPWNVWAQLDGLPGFTLISEALRRNELVRLNRPGLFVR</sequence>
<evidence type="ECO:0000313" key="2">
    <source>
        <dbReference type="Proteomes" id="UP000750711"/>
    </source>
</evidence>
<name>A0A9P8L6P0_9PEZI</name>
<accession>A0A9P8L6P0</accession>
<proteinExistence type="predicted"/>
<evidence type="ECO:0000313" key="1">
    <source>
        <dbReference type="EMBL" id="KAH0550902.1"/>
    </source>
</evidence>
<dbReference type="Proteomes" id="UP000750711">
    <property type="component" value="Unassembled WGS sequence"/>
</dbReference>
<protein>
    <submittedName>
        <fullName evidence="1">Uncharacterized protein</fullName>
    </submittedName>
</protein>